<dbReference type="EMBL" id="CM008967">
    <property type="protein sequence ID" value="PNW82159.1"/>
    <property type="molecule type" value="Genomic_DNA"/>
</dbReference>
<dbReference type="InParanoid" id="A0A2K3DNQ1"/>
<dbReference type="AlphaFoldDB" id="A0A2K3DNQ1"/>
<dbReference type="Gene3D" id="3.60.15.10">
    <property type="entry name" value="Ribonuclease Z/Hydroxyacylglutathione hydrolase-like"/>
    <property type="match status" value="1"/>
</dbReference>
<evidence type="ECO:0000256" key="3">
    <source>
        <dbReference type="ARBA" id="ARBA00022833"/>
    </source>
</evidence>
<evidence type="ECO:0000259" key="5">
    <source>
        <dbReference type="Pfam" id="PF16123"/>
    </source>
</evidence>
<accession>A0A2K3DNQ1</accession>
<dbReference type="STRING" id="3055.A0A2K3DNQ1"/>
<dbReference type="GO" id="GO:0004416">
    <property type="term" value="F:hydroxyacylglutathione hydrolase activity"/>
    <property type="evidence" value="ECO:0000318"/>
    <property type="project" value="GO_Central"/>
</dbReference>
<dbReference type="OrthoDB" id="515692at2759"/>
<feature type="domain" description="Hydroxyacylglutathione hydrolase C-terminal" evidence="5">
    <location>
        <begin position="391"/>
        <end position="475"/>
    </location>
</feature>
<keyword evidence="2" id="KW-0378">Hydrolase</keyword>
<sequence>MAAPPPLQKAQDRLALHEIIRVGMGRQEDLRLLQNVAMQAACLPPASLAQLMREAALREEWRGQREAALLHSLGPQSLAGLLGLGSGPGGSADGRMLADQVAALTEEVAAGGLGAAAAVAAAAAAAAAAAVSAGTDGSVQRRGAGTATGAGSGAAGAGWAGAGGGGRGGGGGGRDVDPSSGFRHLWRLQALLMQGLRAHAAEEGGGAGALEPLAASVGEGQRFFLDCLTEAAEVAGLTLADVAAGVALGGLVGSGLGLGPGPGGSGGGGAAPRLGGGCRRLGGTAAAAGAAGAHARGHRAAGRHPAAAGGEDHPARAAAAVAPAAAGGGARVGGRDAAQAEVRVRARASLADTLFALGCGRLFEGSPQQMWASLSQLTPLPDDTLVYCAYEYTQSNARFAVTVDPANSALAERKAAIDAARARGEPTVHSRLGDEKATNPFLRPHDPAIRQQLGFDAAAPDWQVFGAIRAAKDRF</sequence>
<evidence type="ECO:0000256" key="2">
    <source>
        <dbReference type="ARBA" id="ARBA00022801"/>
    </source>
</evidence>
<dbReference type="PANTHER" id="PTHR11935:SF7">
    <property type="entry name" value="HYDROXYACYLGLUTATHIONE HYDROLASE 2, CHLOROPLASTIC-RELATED"/>
    <property type="match status" value="1"/>
</dbReference>
<dbReference type="PANTHER" id="PTHR11935">
    <property type="entry name" value="BETA LACTAMASE DOMAIN"/>
    <property type="match status" value="1"/>
</dbReference>
<gene>
    <name evidence="6" type="ORF">CHLRE_06g276450v5</name>
</gene>
<dbReference type="SUPFAM" id="SSF56281">
    <property type="entry name" value="Metallo-hydrolase/oxidoreductase"/>
    <property type="match status" value="1"/>
</dbReference>
<evidence type="ECO:0000313" key="6">
    <source>
        <dbReference type="EMBL" id="PNW82159.1"/>
    </source>
</evidence>
<evidence type="ECO:0000256" key="4">
    <source>
        <dbReference type="SAM" id="MobiDB-lite"/>
    </source>
</evidence>
<evidence type="ECO:0000256" key="1">
    <source>
        <dbReference type="ARBA" id="ARBA00022723"/>
    </source>
</evidence>
<name>A0A2K3DNQ1_CHLRE</name>
<dbReference type="Pfam" id="PF16123">
    <property type="entry name" value="HAGH_C"/>
    <property type="match status" value="1"/>
</dbReference>
<dbReference type="RefSeq" id="XP_042923727.1">
    <property type="nucleotide sequence ID" value="XM_043063021.1"/>
</dbReference>
<organism evidence="6 7">
    <name type="scientific">Chlamydomonas reinhardtii</name>
    <name type="common">Chlamydomonas smithii</name>
    <dbReference type="NCBI Taxonomy" id="3055"/>
    <lineage>
        <taxon>Eukaryota</taxon>
        <taxon>Viridiplantae</taxon>
        <taxon>Chlorophyta</taxon>
        <taxon>core chlorophytes</taxon>
        <taxon>Chlorophyceae</taxon>
        <taxon>CS clade</taxon>
        <taxon>Chlamydomonadales</taxon>
        <taxon>Chlamydomonadaceae</taxon>
        <taxon>Chlamydomonas</taxon>
    </lineage>
</organism>
<reference evidence="6 7" key="1">
    <citation type="journal article" date="2007" name="Science">
        <title>The Chlamydomonas genome reveals the evolution of key animal and plant functions.</title>
        <authorList>
            <person name="Merchant S.S."/>
            <person name="Prochnik S.E."/>
            <person name="Vallon O."/>
            <person name="Harris E.H."/>
            <person name="Karpowicz S.J."/>
            <person name="Witman G.B."/>
            <person name="Terry A."/>
            <person name="Salamov A."/>
            <person name="Fritz-Laylin L.K."/>
            <person name="Marechal-Drouard L."/>
            <person name="Marshall W.F."/>
            <person name="Qu L.H."/>
            <person name="Nelson D.R."/>
            <person name="Sanderfoot A.A."/>
            <person name="Spalding M.H."/>
            <person name="Kapitonov V.V."/>
            <person name="Ren Q."/>
            <person name="Ferris P."/>
            <person name="Lindquist E."/>
            <person name="Shapiro H."/>
            <person name="Lucas S.M."/>
            <person name="Grimwood J."/>
            <person name="Schmutz J."/>
            <person name="Cardol P."/>
            <person name="Cerutti H."/>
            <person name="Chanfreau G."/>
            <person name="Chen C.L."/>
            <person name="Cognat V."/>
            <person name="Croft M.T."/>
            <person name="Dent R."/>
            <person name="Dutcher S."/>
            <person name="Fernandez E."/>
            <person name="Fukuzawa H."/>
            <person name="Gonzalez-Ballester D."/>
            <person name="Gonzalez-Halphen D."/>
            <person name="Hallmann A."/>
            <person name="Hanikenne M."/>
            <person name="Hippler M."/>
            <person name="Inwood W."/>
            <person name="Jabbari K."/>
            <person name="Kalanon M."/>
            <person name="Kuras R."/>
            <person name="Lefebvre P.A."/>
            <person name="Lemaire S.D."/>
            <person name="Lobanov A.V."/>
            <person name="Lohr M."/>
            <person name="Manuell A."/>
            <person name="Meier I."/>
            <person name="Mets L."/>
            <person name="Mittag M."/>
            <person name="Mittelmeier T."/>
            <person name="Moroney J.V."/>
            <person name="Moseley J."/>
            <person name="Napoli C."/>
            <person name="Nedelcu A.M."/>
            <person name="Niyogi K."/>
            <person name="Novoselov S.V."/>
            <person name="Paulsen I.T."/>
            <person name="Pazour G."/>
            <person name="Purton S."/>
            <person name="Ral J.P."/>
            <person name="Riano-Pachon D.M."/>
            <person name="Riekhof W."/>
            <person name="Rymarquis L."/>
            <person name="Schroda M."/>
            <person name="Stern D."/>
            <person name="Umen J."/>
            <person name="Willows R."/>
            <person name="Wilson N."/>
            <person name="Zimmer S.L."/>
            <person name="Allmer J."/>
            <person name="Balk J."/>
            <person name="Bisova K."/>
            <person name="Chen C.J."/>
            <person name="Elias M."/>
            <person name="Gendler K."/>
            <person name="Hauser C."/>
            <person name="Lamb M.R."/>
            <person name="Ledford H."/>
            <person name="Long J.C."/>
            <person name="Minagawa J."/>
            <person name="Page M.D."/>
            <person name="Pan J."/>
            <person name="Pootakham W."/>
            <person name="Roje S."/>
            <person name="Rose A."/>
            <person name="Stahlberg E."/>
            <person name="Terauchi A.M."/>
            <person name="Yang P."/>
            <person name="Ball S."/>
            <person name="Bowler C."/>
            <person name="Dieckmann C.L."/>
            <person name="Gladyshev V.N."/>
            <person name="Green P."/>
            <person name="Jorgensen R."/>
            <person name="Mayfield S."/>
            <person name="Mueller-Roeber B."/>
            <person name="Rajamani S."/>
            <person name="Sayre R.T."/>
            <person name="Brokstein P."/>
            <person name="Dubchak I."/>
            <person name="Goodstein D."/>
            <person name="Hornick L."/>
            <person name="Huang Y.W."/>
            <person name="Jhaveri J."/>
            <person name="Luo Y."/>
            <person name="Martinez D."/>
            <person name="Ngau W.C."/>
            <person name="Otillar B."/>
            <person name="Poliakov A."/>
            <person name="Porter A."/>
            <person name="Szajkowski L."/>
            <person name="Werner G."/>
            <person name="Zhou K."/>
            <person name="Grigoriev I.V."/>
            <person name="Rokhsar D.S."/>
            <person name="Grossman A.R."/>
        </authorList>
    </citation>
    <scope>NUCLEOTIDE SEQUENCE [LARGE SCALE GENOMIC DNA]</scope>
    <source>
        <strain evidence="7">CC-503</strain>
    </source>
</reference>
<dbReference type="GeneID" id="5721736"/>
<dbReference type="Gramene" id="PNW82159">
    <property type="protein sequence ID" value="PNW82159"/>
    <property type="gene ID" value="CHLRE_06g276450v5"/>
</dbReference>
<dbReference type="ExpressionAtlas" id="A0A2K3DNQ1">
    <property type="expression patterns" value="differential"/>
</dbReference>
<dbReference type="InterPro" id="IPR036866">
    <property type="entry name" value="RibonucZ/Hydroxyglut_hydro"/>
</dbReference>
<keyword evidence="7" id="KW-1185">Reference proteome</keyword>
<dbReference type="GO" id="GO:0046872">
    <property type="term" value="F:metal ion binding"/>
    <property type="evidence" value="ECO:0007669"/>
    <property type="project" value="UniProtKB-KW"/>
</dbReference>
<protein>
    <recommendedName>
        <fullName evidence="5">Hydroxyacylglutathione hydrolase C-terminal domain-containing protein</fullName>
    </recommendedName>
</protein>
<keyword evidence="1" id="KW-0479">Metal-binding</keyword>
<keyword evidence="3" id="KW-0862">Zinc</keyword>
<feature type="region of interest" description="Disordered" evidence="4">
    <location>
        <begin position="294"/>
        <end position="318"/>
    </location>
</feature>
<proteinExistence type="predicted"/>
<dbReference type="Proteomes" id="UP000006906">
    <property type="component" value="Chromosome 6"/>
</dbReference>
<evidence type="ECO:0000313" key="7">
    <source>
        <dbReference type="Proteomes" id="UP000006906"/>
    </source>
</evidence>
<dbReference type="InterPro" id="IPR032282">
    <property type="entry name" value="HAGH_C"/>
</dbReference>